<gene>
    <name evidence="2" type="ORF">TVAG_434110</name>
</gene>
<dbReference type="SUPFAM" id="SSF81631">
    <property type="entry name" value="PAP/OAS1 substrate-binding domain"/>
    <property type="match status" value="1"/>
</dbReference>
<reference evidence="2" key="2">
    <citation type="journal article" date="2007" name="Science">
        <title>Draft genome sequence of the sexually transmitted pathogen Trichomonas vaginalis.</title>
        <authorList>
            <person name="Carlton J.M."/>
            <person name="Hirt R.P."/>
            <person name="Silva J.C."/>
            <person name="Delcher A.L."/>
            <person name="Schatz M."/>
            <person name="Zhao Q."/>
            <person name="Wortman J.R."/>
            <person name="Bidwell S.L."/>
            <person name="Alsmark U.C.M."/>
            <person name="Besteiro S."/>
            <person name="Sicheritz-Ponten T."/>
            <person name="Noel C.J."/>
            <person name="Dacks J.B."/>
            <person name="Foster P.G."/>
            <person name="Simillion C."/>
            <person name="Van de Peer Y."/>
            <person name="Miranda-Saavedra D."/>
            <person name="Barton G.J."/>
            <person name="Westrop G.D."/>
            <person name="Mueller S."/>
            <person name="Dessi D."/>
            <person name="Fiori P.L."/>
            <person name="Ren Q."/>
            <person name="Paulsen I."/>
            <person name="Zhang H."/>
            <person name="Bastida-Corcuera F.D."/>
            <person name="Simoes-Barbosa A."/>
            <person name="Brown M.T."/>
            <person name="Hayes R.D."/>
            <person name="Mukherjee M."/>
            <person name="Okumura C.Y."/>
            <person name="Schneider R."/>
            <person name="Smith A.J."/>
            <person name="Vanacova S."/>
            <person name="Villalvazo M."/>
            <person name="Haas B.J."/>
            <person name="Pertea M."/>
            <person name="Feldblyum T.V."/>
            <person name="Utterback T.R."/>
            <person name="Shu C.L."/>
            <person name="Osoegawa K."/>
            <person name="de Jong P.J."/>
            <person name="Hrdy I."/>
            <person name="Horvathova L."/>
            <person name="Zubacova Z."/>
            <person name="Dolezal P."/>
            <person name="Malik S.B."/>
            <person name="Logsdon J.M. Jr."/>
            <person name="Henze K."/>
            <person name="Gupta A."/>
            <person name="Wang C.C."/>
            <person name="Dunne R.L."/>
            <person name="Upcroft J.A."/>
            <person name="Upcroft P."/>
            <person name="White O."/>
            <person name="Salzberg S.L."/>
            <person name="Tang P."/>
            <person name="Chiu C.-H."/>
            <person name="Lee Y.-S."/>
            <person name="Embley T.M."/>
            <person name="Coombs G.H."/>
            <person name="Mottram J.C."/>
            <person name="Tachezy J."/>
            <person name="Fraser-Liggett C.M."/>
            <person name="Johnson P.J."/>
        </authorList>
    </citation>
    <scope>NUCLEOTIDE SEQUENCE [LARGE SCALE GENOMIC DNA]</scope>
    <source>
        <strain evidence="2">G3</strain>
    </source>
</reference>
<evidence type="ECO:0000313" key="3">
    <source>
        <dbReference type="Proteomes" id="UP000001542"/>
    </source>
</evidence>
<dbReference type="InterPro" id="IPR054708">
    <property type="entry name" value="MTPAP-like_central"/>
</dbReference>
<dbReference type="PANTHER" id="PTHR23092">
    <property type="entry name" value="POLY(A) RNA POLYMERASE"/>
    <property type="match status" value="1"/>
</dbReference>
<sequence>MNPLLLEKFKDEIRPNIKSSTKQPPWMDSFFYSTSDPYTFLDLELIDFAKWIQPTLEEKYVRLRIYKNIQECITKIYPLAKVILFGSNSTDSNLPFSDIDLSVVIKNLIIDDTLEELYFIGRYLKLSGVISQFQVINAKVPIVKATDSGFRLPIDIGIVTQLSDEDNDLNYLAYMERNRNALSRYPSMYPVLMYLKMLLCQEKLEVNYEGGISSTLLFNMLLSVCQINESTTKFSPSKLLLNFLWYYGDIFNPMQCTIGVANGGYLIKNDNSDIDNTPKFSFIDPVTGNASHFRGTEHFKFIKKCRAWNEKLRIELQYPCRSKLDKLLDMNYIFSLNTERIVLKKLFQTDQEQQNKNSENQRWNVVANFIMAQTNAIVAKRNMQKSNLPTPGKYKETLKVKLTKLDKYNQNSKPKEVY</sequence>
<dbReference type="OMA" id="CTIGVAN"/>
<dbReference type="Pfam" id="PF22600">
    <property type="entry name" value="MTPAP-like_central"/>
    <property type="match status" value="1"/>
</dbReference>
<dbReference type="PANTHER" id="PTHR23092:SF15">
    <property type="entry name" value="INACTIVE NON-CANONICAL POLY(A) RNA POLYMERASE PROTEIN TRF4-2-RELATED"/>
    <property type="match status" value="1"/>
</dbReference>
<dbReference type="SMR" id="A2DSJ4"/>
<dbReference type="InParanoid" id="A2DSJ4"/>
<dbReference type="FunCoup" id="A2DSJ4">
    <property type="interactions" value="216"/>
</dbReference>
<dbReference type="GO" id="GO:0005730">
    <property type="term" value="C:nucleolus"/>
    <property type="evidence" value="ECO:0000318"/>
    <property type="project" value="GO_Central"/>
</dbReference>
<protein>
    <submittedName>
        <fullName evidence="2">Nucleotidyltransferase domain containing protein</fullName>
    </submittedName>
</protein>
<dbReference type="CDD" id="cd05402">
    <property type="entry name" value="NT_PAP_TUTase"/>
    <property type="match status" value="1"/>
</dbReference>
<keyword evidence="3" id="KW-1185">Reference proteome</keyword>
<dbReference type="InterPro" id="IPR043519">
    <property type="entry name" value="NT_sf"/>
</dbReference>
<dbReference type="STRING" id="5722.A2DSJ4"/>
<evidence type="ECO:0000259" key="1">
    <source>
        <dbReference type="Pfam" id="PF22600"/>
    </source>
</evidence>
<evidence type="ECO:0000313" key="2">
    <source>
        <dbReference type="EMBL" id="EAY16574.1"/>
    </source>
</evidence>
<dbReference type="GO" id="GO:0031123">
    <property type="term" value="P:RNA 3'-end processing"/>
    <property type="evidence" value="ECO:0000318"/>
    <property type="project" value="GO_Central"/>
</dbReference>
<organism evidence="2 3">
    <name type="scientific">Trichomonas vaginalis (strain ATCC PRA-98 / G3)</name>
    <dbReference type="NCBI Taxonomy" id="412133"/>
    <lineage>
        <taxon>Eukaryota</taxon>
        <taxon>Metamonada</taxon>
        <taxon>Parabasalia</taxon>
        <taxon>Trichomonadida</taxon>
        <taxon>Trichomonadidae</taxon>
        <taxon>Trichomonas</taxon>
    </lineage>
</organism>
<dbReference type="Proteomes" id="UP000001542">
    <property type="component" value="Unassembled WGS sequence"/>
</dbReference>
<dbReference type="GO" id="GO:1990817">
    <property type="term" value="F:poly(A) RNA polymerase activity"/>
    <property type="evidence" value="ECO:0000318"/>
    <property type="project" value="GO_Central"/>
</dbReference>
<dbReference type="EMBL" id="DS113240">
    <property type="protein sequence ID" value="EAY16574.1"/>
    <property type="molecule type" value="Genomic_DNA"/>
</dbReference>
<dbReference type="Gene3D" id="3.30.460.10">
    <property type="entry name" value="Beta Polymerase, domain 2"/>
    <property type="match status" value="1"/>
</dbReference>
<accession>A2DSJ4</accession>
<dbReference type="KEGG" id="tva:4774564"/>
<dbReference type="GO" id="GO:0031499">
    <property type="term" value="C:TRAMP complex"/>
    <property type="evidence" value="ECO:0000318"/>
    <property type="project" value="GO_Central"/>
</dbReference>
<reference evidence="2" key="1">
    <citation type="submission" date="2006-10" db="EMBL/GenBank/DDBJ databases">
        <authorList>
            <person name="Amadeo P."/>
            <person name="Zhao Q."/>
            <person name="Wortman J."/>
            <person name="Fraser-Liggett C."/>
            <person name="Carlton J."/>
        </authorList>
    </citation>
    <scope>NUCLEOTIDE SEQUENCE</scope>
    <source>
        <strain evidence="2">G3</strain>
    </source>
</reference>
<dbReference type="VEuPathDB" id="TrichDB:TVAG_434110"/>
<proteinExistence type="predicted"/>
<dbReference type="RefSeq" id="XP_001328797.1">
    <property type="nucleotide sequence ID" value="XM_001328762.1"/>
</dbReference>
<dbReference type="OrthoDB" id="273917at2759"/>
<dbReference type="VEuPathDB" id="TrichDB:TVAGG3_0375950"/>
<dbReference type="AlphaFoldDB" id="A2DSJ4"/>
<dbReference type="GO" id="GO:0043634">
    <property type="term" value="P:polyadenylation-dependent ncRNA catabolic process"/>
    <property type="evidence" value="ECO:0000318"/>
    <property type="project" value="GO_Central"/>
</dbReference>
<name>A2DSJ4_TRIV3</name>
<feature type="domain" description="Poly(A) RNA polymerase mitochondrial-like central palm" evidence="1">
    <location>
        <begin position="43"/>
        <end position="157"/>
    </location>
</feature>
<dbReference type="eggNOG" id="KOG1906">
    <property type="taxonomic scope" value="Eukaryota"/>
</dbReference>
<dbReference type="Gene3D" id="1.10.1410.10">
    <property type="match status" value="1"/>
</dbReference>
<dbReference type="SUPFAM" id="SSF81301">
    <property type="entry name" value="Nucleotidyltransferase"/>
    <property type="match status" value="1"/>
</dbReference>
<dbReference type="InterPro" id="IPR045862">
    <property type="entry name" value="Trf4-like"/>
</dbReference>